<dbReference type="SUPFAM" id="SSF51679">
    <property type="entry name" value="Bacterial luciferase-like"/>
    <property type="match status" value="1"/>
</dbReference>
<dbReference type="InterPro" id="IPR036661">
    <property type="entry name" value="Luciferase-like_sf"/>
</dbReference>
<accession>A0A937UML5</accession>
<evidence type="ECO:0000256" key="1">
    <source>
        <dbReference type="ARBA" id="ARBA00023002"/>
    </source>
</evidence>
<dbReference type="CDD" id="cd01097">
    <property type="entry name" value="Tetrahydromethanopterin_reductase"/>
    <property type="match status" value="1"/>
</dbReference>
<keyword evidence="4" id="KW-1185">Reference proteome</keyword>
<dbReference type="InterPro" id="IPR050564">
    <property type="entry name" value="F420-G6PD/mer"/>
</dbReference>
<dbReference type="NCBIfam" id="TIGR03564">
    <property type="entry name" value="F420_MSMEG_4879"/>
    <property type="match status" value="1"/>
</dbReference>
<dbReference type="AlphaFoldDB" id="A0A937UML5"/>
<dbReference type="Proteomes" id="UP000604475">
    <property type="component" value="Unassembled WGS sequence"/>
</dbReference>
<organism evidence="3 4">
    <name type="scientific">Frankia nepalensis</name>
    <dbReference type="NCBI Taxonomy" id="1836974"/>
    <lineage>
        <taxon>Bacteria</taxon>
        <taxon>Bacillati</taxon>
        <taxon>Actinomycetota</taxon>
        <taxon>Actinomycetes</taxon>
        <taxon>Frankiales</taxon>
        <taxon>Frankiaceae</taxon>
        <taxon>Frankia</taxon>
    </lineage>
</organism>
<dbReference type="RefSeq" id="WP_203002267.1">
    <property type="nucleotide sequence ID" value="NZ_JADWYU010000389.1"/>
</dbReference>
<gene>
    <name evidence="3" type="ORF">I7412_08435</name>
</gene>
<protein>
    <submittedName>
        <fullName evidence="3">TIGR03564 family F420-dependent LLM class oxidoreductase</fullName>
        <ecNumber evidence="3">1.-.-.-</ecNumber>
    </submittedName>
</protein>
<sequence>MRIGLTGGGSTPDKIVEQARRAEADGFSALWYASNVTGDPLVAMALAGRETSAIELGTAVLQTYPCHPLLQANRAASVVAAMGRPGFTLGIGPSHEPLIRDVYGLSYDHPGRSTEEYLTILTALLRGADVDVKGEDWSTRSAGGRMTTPAHPIPVLLAALGPRLLRVAGETADGAVLWMAPPKAIEAHIVPKLRAAAAAAGRPDPRVVAGLPVAVHDDLAQARAAAAASAVSYGGMPNYQRVLALGGVEDAAGAAIVGSEATVATQLQGLLDAGATDIWAAVFPVGDTREARSASVRRTTDLLRELVG</sequence>
<name>A0A937UML5_9ACTN</name>
<feature type="domain" description="Luciferase-like" evidence="2">
    <location>
        <begin position="9"/>
        <end position="288"/>
    </location>
</feature>
<dbReference type="Pfam" id="PF00296">
    <property type="entry name" value="Bac_luciferase"/>
    <property type="match status" value="1"/>
</dbReference>
<evidence type="ECO:0000313" key="3">
    <source>
        <dbReference type="EMBL" id="MBL7627193.1"/>
    </source>
</evidence>
<dbReference type="EC" id="1.-.-.-" evidence="3"/>
<dbReference type="EMBL" id="JAEACQ010000157">
    <property type="protein sequence ID" value="MBL7627193.1"/>
    <property type="molecule type" value="Genomic_DNA"/>
</dbReference>
<evidence type="ECO:0000259" key="2">
    <source>
        <dbReference type="Pfam" id="PF00296"/>
    </source>
</evidence>
<keyword evidence="1 3" id="KW-0560">Oxidoreductase</keyword>
<proteinExistence type="predicted"/>
<dbReference type="GO" id="GO:0016705">
    <property type="term" value="F:oxidoreductase activity, acting on paired donors, with incorporation or reduction of molecular oxygen"/>
    <property type="evidence" value="ECO:0007669"/>
    <property type="project" value="InterPro"/>
</dbReference>
<comment type="caution">
    <text evidence="3">The sequence shown here is derived from an EMBL/GenBank/DDBJ whole genome shotgun (WGS) entry which is preliminary data.</text>
</comment>
<dbReference type="Gene3D" id="3.20.20.30">
    <property type="entry name" value="Luciferase-like domain"/>
    <property type="match status" value="1"/>
</dbReference>
<dbReference type="InterPro" id="IPR019910">
    <property type="entry name" value="Lucif-like_OxRdtase_MSMEG_4879"/>
</dbReference>
<evidence type="ECO:0000313" key="4">
    <source>
        <dbReference type="Proteomes" id="UP000604475"/>
    </source>
</evidence>
<dbReference type="PANTHER" id="PTHR43244">
    <property type="match status" value="1"/>
</dbReference>
<reference evidence="3" key="1">
    <citation type="submission" date="2020-12" db="EMBL/GenBank/DDBJ databases">
        <title>Genomic characterization of non-nitrogen-fixing Frankia strains.</title>
        <authorList>
            <person name="Carlos-Shanley C."/>
            <person name="Guerra T."/>
            <person name="Hahn D."/>
        </authorList>
    </citation>
    <scope>NUCLEOTIDE SEQUENCE</scope>
    <source>
        <strain evidence="3">CN6</strain>
    </source>
</reference>
<dbReference type="PANTHER" id="PTHR43244:SF1">
    <property type="entry name" value="5,10-METHYLENETETRAHYDROMETHANOPTERIN REDUCTASE"/>
    <property type="match status" value="1"/>
</dbReference>
<dbReference type="InterPro" id="IPR011251">
    <property type="entry name" value="Luciferase-like_dom"/>
</dbReference>